<dbReference type="InterPro" id="IPR036188">
    <property type="entry name" value="FAD/NAD-bd_sf"/>
</dbReference>
<accession>A0A7S7MA50</accession>
<sequence length="446" mass="49114">METYTFAHNSVRILGTWDTVVVGGGTAGSSVAISAAREGNKTLVVERYGSLGGTPAHALVSPMMDSRCPHLRNLDELERHLQTHGLITREGKDRMGYVWFTPEALSDSLEDMLLDAGGRVLYDATLVRADVSEGRIRAVEVMTVEGPCAILAHQFVDATGDAVLSRMSGVPCVAGDDAGNNQICSLRFEMGGIDVDAYRAYCLSLGDDFSPLVDGHFWESAMVAGRGFVLEPLFRRGVADGMLEESDLVYYQCFSLPGEPGVMAFNCPHLPELHRNTSALARSEALTEGRRRIRRLTAFLVHYMPGFEHAFLVREANMLGVRESWRIQGSYILDVSDYVGRARFDDAVARGTWYIDVHSATKGLVHMEKYARGEYYEIPYRCLTNKVIRNILTVGRCISTSFLVQASVRIQQTVIDMGDSAGRACARALSSDVDLADFNGRGLMEE</sequence>
<keyword evidence="5" id="KW-0411">Iron-sulfur</keyword>
<evidence type="ECO:0000313" key="7">
    <source>
        <dbReference type="Proteomes" id="UP000593735"/>
    </source>
</evidence>
<dbReference type="PANTHER" id="PTHR43498">
    <property type="entry name" value="FERREDOXIN:COB-COM HETERODISULFIDE REDUCTASE SUBUNIT A"/>
    <property type="match status" value="1"/>
</dbReference>
<keyword evidence="7" id="KW-1185">Reference proteome</keyword>
<dbReference type="GO" id="GO:0051539">
    <property type="term" value="F:4 iron, 4 sulfur cluster binding"/>
    <property type="evidence" value="ECO:0007669"/>
    <property type="project" value="UniProtKB-KW"/>
</dbReference>
<dbReference type="RefSeq" id="WP_194372460.1">
    <property type="nucleotide sequence ID" value="NZ_CP063767.1"/>
</dbReference>
<keyword evidence="4" id="KW-0408">Iron</keyword>
<keyword evidence="3" id="KW-0560">Oxidoreductase</keyword>
<dbReference type="InterPro" id="IPR039650">
    <property type="entry name" value="HdrA-like"/>
</dbReference>
<keyword evidence="1" id="KW-0004">4Fe-4S</keyword>
<name>A0A7S7MA50_9ACTN</name>
<dbReference type="AlphaFoldDB" id="A0A7S7MA50"/>
<dbReference type="Pfam" id="PF12831">
    <property type="entry name" value="FAD_oxidored"/>
    <property type="match status" value="1"/>
</dbReference>
<reference evidence="6 7" key="1">
    <citation type="submission" date="2020-10" db="EMBL/GenBank/DDBJ databases">
        <title>Olsenella immobilis sp.nov., isolated from the mud in a fermentation cellar used for the production of Chinese strong-flavoured liquor.</title>
        <authorList>
            <person name="Lu L."/>
        </authorList>
    </citation>
    <scope>NUCLEOTIDE SEQUENCE [LARGE SCALE GENOMIC DNA]</scope>
    <source>
        <strain evidence="6 7">LZLJ-2</strain>
    </source>
</reference>
<evidence type="ECO:0000256" key="4">
    <source>
        <dbReference type="ARBA" id="ARBA00023004"/>
    </source>
</evidence>
<evidence type="ECO:0000256" key="3">
    <source>
        <dbReference type="ARBA" id="ARBA00023002"/>
    </source>
</evidence>
<evidence type="ECO:0000256" key="1">
    <source>
        <dbReference type="ARBA" id="ARBA00022485"/>
    </source>
</evidence>
<organism evidence="6 7">
    <name type="scientific">Thermophilibacter immobilis</name>
    <dbReference type="NCBI Taxonomy" id="2779519"/>
    <lineage>
        <taxon>Bacteria</taxon>
        <taxon>Bacillati</taxon>
        <taxon>Actinomycetota</taxon>
        <taxon>Coriobacteriia</taxon>
        <taxon>Coriobacteriales</taxon>
        <taxon>Atopobiaceae</taxon>
        <taxon>Thermophilibacter</taxon>
    </lineage>
</organism>
<dbReference type="SUPFAM" id="SSF51905">
    <property type="entry name" value="FAD/NAD(P)-binding domain"/>
    <property type="match status" value="1"/>
</dbReference>
<dbReference type="GO" id="GO:0016491">
    <property type="term" value="F:oxidoreductase activity"/>
    <property type="evidence" value="ECO:0007669"/>
    <property type="project" value="UniProtKB-KW"/>
</dbReference>
<dbReference type="GO" id="GO:0046872">
    <property type="term" value="F:metal ion binding"/>
    <property type="evidence" value="ECO:0007669"/>
    <property type="project" value="UniProtKB-KW"/>
</dbReference>
<dbReference type="PANTHER" id="PTHR43498:SF1">
    <property type="entry name" value="COB--COM HETERODISULFIDE REDUCTASE IRON-SULFUR SUBUNIT A"/>
    <property type="match status" value="1"/>
</dbReference>
<evidence type="ECO:0000313" key="6">
    <source>
        <dbReference type="EMBL" id="QOY61282.1"/>
    </source>
</evidence>
<gene>
    <name evidence="6" type="ORF">INP52_03535</name>
</gene>
<protein>
    <submittedName>
        <fullName evidence="6">FAD-dependent oxidoreductase</fullName>
    </submittedName>
</protein>
<dbReference type="Gene3D" id="3.50.50.60">
    <property type="entry name" value="FAD/NAD(P)-binding domain"/>
    <property type="match status" value="1"/>
</dbReference>
<proteinExistence type="predicted"/>
<evidence type="ECO:0000256" key="5">
    <source>
        <dbReference type="ARBA" id="ARBA00023014"/>
    </source>
</evidence>
<keyword evidence="2" id="KW-0479">Metal-binding</keyword>
<dbReference type="KEGG" id="tio:INP52_03535"/>
<dbReference type="Proteomes" id="UP000593735">
    <property type="component" value="Chromosome"/>
</dbReference>
<evidence type="ECO:0000256" key="2">
    <source>
        <dbReference type="ARBA" id="ARBA00022723"/>
    </source>
</evidence>
<dbReference type="EMBL" id="CP063767">
    <property type="protein sequence ID" value="QOY61282.1"/>
    <property type="molecule type" value="Genomic_DNA"/>
</dbReference>